<keyword evidence="1" id="KW-0732">Signal</keyword>
<feature type="chain" id="PRO_5017820672" description="Beta-lactamase superfamily II metal-dependent hydrolase" evidence="1">
    <location>
        <begin position="20"/>
        <end position="425"/>
    </location>
</feature>
<sequence length="425" mass="47755">MKIILTFFILIGFSISAFSQEVDQPLPAWKEGFLDLHHINTGRGDAAFFVLPDGTTMLVDAGEATEDDPRTLSERNTPRYPNTSKLAYEWIVDYIQQFSPSSKKSVIDYALMTHFHSDHFGQTNSYGPVSEKGGYQLTGLVGVGDQLTIRKMLDRDYPDYKSSAVNFGKKEDLQKLASSGNSTAISYINSILNYWKFLEFQKAENGMEVEKFAAGKLNQLHLENPENYPTFAIQNIQGNGWAWTGVDEEVFDLKSTNENDLSLGFRISYGNFDYFTGGDIRGVGSYGEADFNSVESNIAPVIGQVDVATLNHHGNRDSQNHFYVRTLRPRVWVQQSWSSDHPGDDVLRRITSTDLYPGKRDIFTTSMLEANKLVIGDRIDQVYGSTQGHILIRVAPGGNSYQVFILNDLDAERKIKAIFGPYQSR</sequence>
<protein>
    <recommendedName>
        <fullName evidence="4">Beta-lactamase superfamily II metal-dependent hydrolase</fullName>
    </recommendedName>
</protein>
<comment type="caution">
    <text evidence="2">The sequence shown here is derived from an EMBL/GenBank/DDBJ whole genome shotgun (WGS) entry which is preliminary data.</text>
</comment>
<dbReference type="AlphaFoldDB" id="A0A3E0DMI7"/>
<dbReference type="OrthoDB" id="9761531at2"/>
<dbReference type="InterPro" id="IPR052159">
    <property type="entry name" value="Competence_DNA_uptake"/>
</dbReference>
<reference evidence="2 3" key="1">
    <citation type="submission" date="2018-08" db="EMBL/GenBank/DDBJ databases">
        <title>Genomic Encyclopedia of Archaeal and Bacterial Type Strains, Phase II (KMG-II): from individual species to whole genera.</title>
        <authorList>
            <person name="Goeker M."/>
        </authorList>
    </citation>
    <scope>NUCLEOTIDE SEQUENCE [LARGE SCALE GENOMIC DNA]</scope>
    <source>
        <strain evidence="2 3">DSM 15986</strain>
    </source>
</reference>
<evidence type="ECO:0000313" key="2">
    <source>
        <dbReference type="EMBL" id="REG82744.1"/>
    </source>
</evidence>
<evidence type="ECO:0000313" key="3">
    <source>
        <dbReference type="Proteomes" id="UP000256405"/>
    </source>
</evidence>
<proteinExistence type="predicted"/>
<dbReference type="RefSeq" id="WP_086542510.1">
    <property type="nucleotide sequence ID" value="NZ_MSSW01000049.1"/>
</dbReference>
<organism evidence="2 3">
    <name type="scientific">Algoriphagus antarcticus</name>
    <dbReference type="NCBI Taxonomy" id="238540"/>
    <lineage>
        <taxon>Bacteria</taxon>
        <taxon>Pseudomonadati</taxon>
        <taxon>Bacteroidota</taxon>
        <taxon>Cytophagia</taxon>
        <taxon>Cytophagales</taxon>
        <taxon>Cyclobacteriaceae</taxon>
        <taxon>Algoriphagus</taxon>
    </lineage>
</organism>
<dbReference type="PANTHER" id="PTHR30619:SF1">
    <property type="entry name" value="RECOMBINATION PROTEIN 2"/>
    <property type="match status" value="1"/>
</dbReference>
<dbReference type="Gene3D" id="3.60.15.10">
    <property type="entry name" value="Ribonuclease Z/Hydroxyacylglutathione hydrolase-like"/>
    <property type="match status" value="1"/>
</dbReference>
<accession>A0A3E0DMI7</accession>
<feature type="signal peptide" evidence="1">
    <location>
        <begin position="1"/>
        <end position="19"/>
    </location>
</feature>
<evidence type="ECO:0000256" key="1">
    <source>
        <dbReference type="SAM" id="SignalP"/>
    </source>
</evidence>
<keyword evidence="3" id="KW-1185">Reference proteome</keyword>
<dbReference type="EMBL" id="QUNF01000020">
    <property type="protein sequence ID" value="REG82744.1"/>
    <property type="molecule type" value="Genomic_DNA"/>
</dbReference>
<dbReference type="PANTHER" id="PTHR30619">
    <property type="entry name" value="DNA INTERNALIZATION/COMPETENCE PROTEIN COMEC/REC2"/>
    <property type="match status" value="1"/>
</dbReference>
<dbReference type="SUPFAM" id="SSF56281">
    <property type="entry name" value="Metallo-hydrolase/oxidoreductase"/>
    <property type="match status" value="2"/>
</dbReference>
<dbReference type="Proteomes" id="UP000256405">
    <property type="component" value="Unassembled WGS sequence"/>
</dbReference>
<gene>
    <name evidence="2" type="ORF">C8N25_12032</name>
</gene>
<dbReference type="InterPro" id="IPR036866">
    <property type="entry name" value="RibonucZ/Hydroxyglut_hydro"/>
</dbReference>
<evidence type="ECO:0008006" key="4">
    <source>
        <dbReference type="Google" id="ProtNLM"/>
    </source>
</evidence>
<name>A0A3E0DMI7_9BACT</name>